<dbReference type="CDD" id="cd00051">
    <property type="entry name" value="EFh"/>
    <property type="match status" value="1"/>
</dbReference>
<organism evidence="4 5">
    <name type="scientific">Eruca vesicaria subsp. sativa</name>
    <name type="common">Garden rocket</name>
    <name type="synonym">Eruca sativa</name>
    <dbReference type="NCBI Taxonomy" id="29727"/>
    <lineage>
        <taxon>Eukaryota</taxon>
        <taxon>Viridiplantae</taxon>
        <taxon>Streptophyta</taxon>
        <taxon>Embryophyta</taxon>
        <taxon>Tracheophyta</taxon>
        <taxon>Spermatophyta</taxon>
        <taxon>Magnoliopsida</taxon>
        <taxon>eudicotyledons</taxon>
        <taxon>Gunneridae</taxon>
        <taxon>Pentapetalae</taxon>
        <taxon>rosids</taxon>
        <taxon>malvids</taxon>
        <taxon>Brassicales</taxon>
        <taxon>Brassicaceae</taxon>
        <taxon>Brassiceae</taxon>
        <taxon>Eruca</taxon>
    </lineage>
</organism>
<keyword evidence="5" id="KW-1185">Reference proteome</keyword>
<dbReference type="InterPro" id="IPR011992">
    <property type="entry name" value="EF-hand-dom_pair"/>
</dbReference>
<comment type="caution">
    <text evidence="4">The sequence shown here is derived from an EMBL/GenBank/DDBJ whole genome shotgun (WGS) entry which is preliminary data.</text>
</comment>
<evidence type="ECO:0000256" key="1">
    <source>
        <dbReference type="ARBA" id="ARBA00022737"/>
    </source>
</evidence>
<reference evidence="4 5" key="1">
    <citation type="submission" date="2022-03" db="EMBL/GenBank/DDBJ databases">
        <authorList>
            <person name="Macdonald S."/>
            <person name="Ahmed S."/>
            <person name="Newling K."/>
        </authorList>
    </citation>
    <scope>NUCLEOTIDE SEQUENCE [LARGE SCALE GENOMIC DNA]</scope>
</reference>
<dbReference type="InterPro" id="IPR050145">
    <property type="entry name" value="Centrin_CML-like"/>
</dbReference>
<evidence type="ECO:0000259" key="3">
    <source>
        <dbReference type="PROSITE" id="PS50222"/>
    </source>
</evidence>
<evidence type="ECO:0000256" key="2">
    <source>
        <dbReference type="ARBA" id="ARBA00022837"/>
    </source>
</evidence>
<dbReference type="SUPFAM" id="SSF47473">
    <property type="entry name" value="EF-hand"/>
    <property type="match status" value="1"/>
</dbReference>
<keyword evidence="2" id="KW-0106">Calcium</keyword>
<gene>
    <name evidence="4" type="ORF">ERUC_LOCUS15542</name>
</gene>
<dbReference type="InterPro" id="IPR018247">
    <property type="entry name" value="EF_Hand_1_Ca_BS"/>
</dbReference>
<protein>
    <recommendedName>
        <fullName evidence="3">EF-hand domain-containing protein</fullName>
    </recommendedName>
</protein>
<dbReference type="PANTHER" id="PTHR23050">
    <property type="entry name" value="CALCIUM BINDING PROTEIN"/>
    <property type="match status" value="1"/>
</dbReference>
<dbReference type="FunFam" id="1.10.238.10:FF:000001">
    <property type="entry name" value="Calmodulin 1"/>
    <property type="match status" value="1"/>
</dbReference>
<proteinExistence type="predicted"/>
<dbReference type="GO" id="GO:0005509">
    <property type="term" value="F:calcium ion binding"/>
    <property type="evidence" value="ECO:0007669"/>
    <property type="project" value="UniProtKB-ARBA"/>
</dbReference>
<dbReference type="InterPro" id="IPR002048">
    <property type="entry name" value="EF_hand_dom"/>
</dbReference>
<dbReference type="Proteomes" id="UP001642260">
    <property type="component" value="Unassembled WGS sequence"/>
</dbReference>
<dbReference type="Gene3D" id="1.10.238.10">
    <property type="entry name" value="EF-hand"/>
    <property type="match status" value="1"/>
</dbReference>
<accession>A0ABC8JTZ9</accession>
<evidence type="ECO:0000313" key="5">
    <source>
        <dbReference type="Proteomes" id="UP001642260"/>
    </source>
</evidence>
<feature type="domain" description="EF-hand" evidence="3">
    <location>
        <begin position="57"/>
        <end position="92"/>
    </location>
</feature>
<evidence type="ECO:0000313" key="4">
    <source>
        <dbReference type="EMBL" id="CAH8341045.1"/>
    </source>
</evidence>
<name>A0ABC8JTZ9_ERUVS</name>
<dbReference type="EMBL" id="CAKOAT010145154">
    <property type="protein sequence ID" value="CAH8341045.1"/>
    <property type="molecule type" value="Genomic_DNA"/>
</dbReference>
<keyword evidence="1" id="KW-0677">Repeat</keyword>
<dbReference type="SMART" id="SM00054">
    <property type="entry name" value="EFh"/>
    <property type="match status" value="2"/>
</dbReference>
<dbReference type="Pfam" id="PF13499">
    <property type="entry name" value="EF-hand_7"/>
    <property type="match status" value="1"/>
</dbReference>
<dbReference type="PROSITE" id="PS50222">
    <property type="entry name" value="EF_HAND_2"/>
    <property type="match status" value="2"/>
</dbReference>
<dbReference type="AlphaFoldDB" id="A0ABC8JTZ9"/>
<feature type="domain" description="EF-hand" evidence="3">
    <location>
        <begin position="21"/>
        <end position="56"/>
    </location>
</feature>
<sequence length="120" mass="14198">MVLPDEAAMLEKISTVMLNKLKVEKLKEDFRICDVDQNGFITEQELRYVMSKDGRKVTDREVRKIIKASDVNGDGRISFDEIVKFIDKTYLEKVRWWECLPQKLHCPGRKRKIFFKIFGL</sequence>
<dbReference type="PROSITE" id="PS00018">
    <property type="entry name" value="EF_HAND_1"/>
    <property type="match status" value="2"/>
</dbReference>